<dbReference type="AlphaFoldDB" id="A0A176S4H9"/>
<protein>
    <submittedName>
        <fullName evidence="7">Putative leucine rich repeat protein</fullName>
    </submittedName>
</protein>
<keyword evidence="5" id="KW-0472">Membrane</keyword>
<evidence type="ECO:0000313" key="7">
    <source>
        <dbReference type="EMBL" id="OAD22816.1"/>
    </source>
</evidence>
<organism evidence="7 8">
    <name type="scientific">Candidatus Thiomargarita nelsonii</name>
    <dbReference type="NCBI Taxonomy" id="1003181"/>
    <lineage>
        <taxon>Bacteria</taxon>
        <taxon>Pseudomonadati</taxon>
        <taxon>Pseudomonadota</taxon>
        <taxon>Gammaproteobacteria</taxon>
        <taxon>Thiotrichales</taxon>
        <taxon>Thiotrichaceae</taxon>
        <taxon>Thiomargarita</taxon>
    </lineage>
</organism>
<dbReference type="SUPFAM" id="SSF141072">
    <property type="entry name" value="CalX-like"/>
    <property type="match status" value="1"/>
</dbReference>
<dbReference type="Pfam" id="PF00560">
    <property type="entry name" value="LRR_1"/>
    <property type="match status" value="4"/>
</dbReference>
<dbReference type="SUPFAM" id="SSF52058">
    <property type="entry name" value="L domain-like"/>
    <property type="match status" value="1"/>
</dbReference>
<dbReference type="InterPro" id="IPR001611">
    <property type="entry name" value="Leu-rich_rpt"/>
</dbReference>
<evidence type="ECO:0000256" key="3">
    <source>
        <dbReference type="ARBA" id="ARBA00022737"/>
    </source>
</evidence>
<dbReference type="EMBL" id="LUTY01000726">
    <property type="protein sequence ID" value="OAD22816.1"/>
    <property type="molecule type" value="Genomic_DNA"/>
</dbReference>
<dbReference type="PANTHER" id="PTHR47988">
    <property type="entry name" value="SOMATIC EMBRYOGENESIS RECEPTOR KINASE 1"/>
    <property type="match status" value="1"/>
</dbReference>
<comment type="subcellular location">
    <subcellularLocation>
        <location evidence="1">Membrane</location>
    </subcellularLocation>
</comment>
<dbReference type="GO" id="GO:0016020">
    <property type="term" value="C:membrane"/>
    <property type="evidence" value="ECO:0007669"/>
    <property type="project" value="UniProtKB-SubCell"/>
</dbReference>
<keyword evidence="8" id="KW-1185">Reference proteome</keyword>
<dbReference type="Proteomes" id="UP000076962">
    <property type="component" value="Unassembled WGS sequence"/>
</dbReference>
<proteinExistence type="predicted"/>
<dbReference type="SMART" id="SM00237">
    <property type="entry name" value="Calx_beta"/>
    <property type="match status" value="1"/>
</dbReference>
<dbReference type="InterPro" id="IPR003644">
    <property type="entry name" value="Calx_beta"/>
</dbReference>
<feature type="non-terminal residue" evidence="7">
    <location>
        <position position="291"/>
    </location>
</feature>
<gene>
    <name evidence="7" type="ORF">THIOM_001369</name>
</gene>
<dbReference type="GO" id="GO:0007154">
    <property type="term" value="P:cell communication"/>
    <property type="evidence" value="ECO:0007669"/>
    <property type="project" value="InterPro"/>
</dbReference>
<keyword evidence="4" id="KW-0106">Calcium</keyword>
<comment type="caution">
    <text evidence="7">The sequence shown here is derived from an EMBL/GenBank/DDBJ whole genome shotgun (WGS) entry which is preliminary data.</text>
</comment>
<dbReference type="Pfam" id="PF03160">
    <property type="entry name" value="Calx-beta"/>
    <property type="match status" value="1"/>
</dbReference>
<dbReference type="Gene3D" id="2.60.40.2030">
    <property type="match status" value="1"/>
</dbReference>
<name>A0A176S4H9_9GAMM</name>
<evidence type="ECO:0000256" key="5">
    <source>
        <dbReference type="ARBA" id="ARBA00023136"/>
    </source>
</evidence>
<dbReference type="InterPro" id="IPR032675">
    <property type="entry name" value="LRR_dom_sf"/>
</dbReference>
<evidence type="ECO:0000259" key="6">
    <source>
        <dbReference type="SMART" id="SM00237"/>
    </source>
</evidence>
<evidence type="ECO:0000256" key="1">
    <source>
        <dbReference type="ARBA" id="ARBA00004370"/>
    </source>
</evidence>
<feature type="domain" description="Calx-beta" evidence="6">
    <location>
        <begin position="193"/>
        <end position="291"/>
    </location>
</feature>
<sequence>MLPLTQAATDCAAVTQIPSIECEALVALYNSTDGDNWWRNDGWNVTNTPCSWYRVTCSGGHISELNLSSNKLTGSIPSELGNLTQLTVLYLYSNKLTGSIPTELGNLTYLQVLWLSGNNLTGSIPTELGNLAQLTALYLHNNKLCGEIPVELKNLSNIRYGVNIITKLGTKLKLDNNHLTAYDSSLIAWLDSRNPGWETTQTSCSGFFTTPIVKVVENAGTVTLTVQRNGDINGTLEIDYATREGSARQGHDYIGAAGTLYWVGGDSTDKSITITINDDSNSEMNETFTMT</sequence>
<dbReference type="FunFam" id="3.80.10.10:FF:000400">
    <property type="entry name" value="Nuclear pore complex protein NUP107"/>
    <property type="match status" value="1"/>
</dbReference>
<keyword evidence="3" id="KW-0677">Repeat</keyword>
<evidence type="ECO:0000313" key="8">
    <source>
        <dbReference type="Proteomes" id="UP000076962"/>
    </source>
</evidence>
<evidence type="ECO:0000256" key="2">
    <source>
        <dbReference type="ARBA" id="ARBA00022729"/>
    </source>
</evidence>
<keyword evidence="2" id="KW-0732">Signal</keyword>
<accession>A0A176S4H9</accession>
<evidence type="ECO:0000256" key="4">
    <source>
        <dbReference type="ARBA" id="ARBA00022837"/>
    </source>
</evidence>
<reference evidence="7 8" key="1">
    <citation type="submission" date="2016-05" db="EMBL/GenBank/DDBJ databases">
        <title>Single-cell genome of chain-forming Candidatus Thiomargarita nelsonii and comparison to other large sulfur-oxidizing bacteria.</title>
        <authorList>
            <person name="Winkel M."/>
            <person name="Salman V."/>
            <person name="Woyke T."/>
            <person name="Schulz-Vogt H."/>
            <person name="Richter M."/>
            <person name="Flood B."/>
            <person name="Bailey J."/>
            <person name="Amann R."/>
            <person name="Mussmann M."/>
        </authorList>
    </citation>
    <scope>NUCLEOTIDE SEQUENCE [LARGE SCALE GENOMIC DNA]</scope>
    <source>
        <strain evidence="7 8">THI036</strain>
    </source>
</reference>
<dbReference type="Gene3D" id="3.80.10.10">
    <property type="entry name" value="Ribonuclease Inhibitor"/>
    <property type="match status" value="1"/>
</dbReference>
<dbReference type="InterPro" id="IPR038081">
    <property type="entry name" value="CalX-like_sf"/>
</dbReference>